<reference evidence="2" key="1">
    <citation type="submission" date="2020-11" db="EMBL/GenBank/DDBJ databases">
        <authorList>
            <consortium name="DOE Joint Genome Institute"/>
            <person name="Ahrendt S."/>
            <person name="Riley R."/>
            <person name="Andreopoulos W."/>
            <person name="Labutti K."/>
            <person name="Pangilinan J."/>
            <person name="Ruiz-Duenas F.J."/>
            <person name="Barrasa J.M."/>
            <person name="Sanchez-Garcia M."/>
            <person name="Camarero S."/>
            <person name="Miyauchi S."/>
            <person name="Serrano A."/>
            <person name="Linde D."/>
            <person name="Babiker R."/>
            <person name="Drula E."/>
            <person name="Ayuso-Fernandez I."/>
            <person name="Pacheco R."/>
            <person name="Padilla G."/>
            <person name="Ferreira P."/>
            <person name="Barriuso J."/>
            <person name="Kellner H."/>
            <person name="Castanera R."/>
            <person name="Alfaro M."/>
            <person name="Ramirez L."/>
            <person name="Pisabarro A.G."/>
            <person name="Kuo A."/>
            <person name="Tritt A."/>
            <person name="Lipzen A."/>
            <person name="He G."/>
            <person name="Yan M."/>
            <person name="Ng V."/>
            <person name="Cullen D."/>
            <person name="Martin F."/>
            <person name="Rosso M.-N."/>
            <person name="Henrissat B."/>
            <person name="Hibbett D."/>
            <person name="Martinez A.T."/>
            <person name="Grigoriev I.V."/>
        </authorList>
    </citation>
    <scope>NUCLEOTIDE SEQUENCE</scope>
    <source>
        <strain evidence="2">CBS 247.69</strain>
    </source>
</reference>
<name>A0A9P5YE23_9AGAR</name>
<feature type="compositionally biased region" description="Pro residues" evidence="1">
    <location>
        <begin position="236"/>
        <end position="247"/>
    </location>
</feature>
<evidence type="ECO:0008006" key="4">
    <source>
        <dbReference type="Google" id="ProtNLM"/>
    </source>
</evidence>
<organism evidence="2 3">
    <name type="scientific">Collybia nuda</name>
    <dbReference type="NCBI Taxonomy" id="64659"/>
    <lineage>
        <taxon>Eukaryota</taxon>
        <taxon>Fungi</taxon>
        <taxon>Dikarya</taxon>
        <taxon>Basidiomycota</taxon>
        <taxon>Agaricomycotina</taxon>
        <taxon>Agaricomycetes</taxon>
        <taxon>Agaricomycetidae</taxon>
        <taxon>Agaricales</taxon>
        <taxon>Tricholomatineae</taxon>
        <taxon>Clitocybaceae</taxon>
        <taxon>Collybia</taxon>
    </lineage>
</organism>
<accession>A0A9P5YE23</accession>
<evidence type="ECO:0000313" key="2">
    <source>
        <dbReference type="EMBL" id="KAF9465965.1"/>
    </source>
</evidence>
<keyword evidence="3" id="KW-1185">Reference proteome</keyword>
<gene>
    <name evidence="2" type="ORF">BDZ94DRAFT_1213894</name>
</gene>
<dbReference type="Proteomes" id="UP000807353">
    <property type="component" value="Unassembled WGS sequence"/>
</dbReference>
<proteinExistence type="predicted"/>
<evidence type="ECO:0000256" key="1">
    <source>
        <dbReference type="SAM" id="MobiDB-lite"/>
    </source>
</evidence>
<feature type="compositionally biased region" description="Low complexity" evidence="1">
    <location>
        <begin position="223"/>
        <end position="235"/>
    </location>
</feature>
<dbReference type="EMBL" id="MU150244">
    <property type="protein sequence ID" value="KAF9465965.1"/>
    <property type="molecule type" value="Genomic_DNA"/>
</dbReference>
<dbReference type="AlphaFoldDB" id="A0A9P5YE23"/>
<dbReference type="OrthoDB" id="2786563at2759"/>
<protein>
    <recommendedName>
        <fullName evidence="4">F-box domain-containing protein</fullName>
    </recommendedName>
</protein>
<evidence type="ECO:0000313" key="3">
    <source>
        <dbReference type="Proteomes" id="UP000807353"/>
    </source>
</evidence>
<feature type="non-terminal residue" evidence="2">
    <location>
        <position position="293"/>
    </location>
</feature>
<feature type="region of interest" description="Disordered" evidence="1">
    <location>
        <begin position="223"/>
        <end position="247"/>
    </location>
</feature>
<sequence length="293" mass="31433">MTTPTTSSLSLSDFPEELLDRILSLSLSPSSVPPSPRPAWHPLSSSRPRTRLAPLLICRRLARIGTPHLYHAIHLSAPTTTRLLLKTLHSKPALAEHVRVLSLASVTSDAGAVMSLCKGVSSLEIMLDAMHGDADDFAFVRGLRQMKEVRHLTLRKPGTVYLSLPRARFVIAGLAAAIDEWTDLETANIAFKLSDDTPTSPVAGSTPVFSSFIPAPQRSQTLPLSFGTGTTSTPPTDSPPSSPLPLPHGPITALTTALARAPNLHTFTTHLPSVWNVAILAVSANPRLERIVL</sequence>
<comment type="caution">
    <text evidence="2">The sequence shown here is derived from an EMBL/GenBank/DDBJ whole genome shotgun (WGS) entry which is preliminary data.</text>
</comment>